<dbReference type="Gene3D" id="1.10.10.10">
    <property type="entry name" value="Winged helix-like DNA-binding domain superfamily/Winged helix DNA-binding domain"/>
    <property type="match status" value="1"/>
</dbReference>
<feature type="coiled-coil region" evidence="5">
    <location>
        <begin position="71"/>
        <end position="98"/>
    </location>
</feature>
<sequence>MNNWTWDRLRVFNAVAHTGSVTAAARALHMTGPAVSQHLHRLEAEVGASLVARVGRGIRLTHEGVVLAEHARALAAIVQQAEHDLAEHERELRGTIRIGAISSAIRGLLLAPLHEFTCRHPKVRVQLRDGEAVDHLRRLHEHDLDVVIAESWHNHPSPMPRGVQPTRLLTERARLVVPEGHVLAERDKVAFRELGGQAWTCCPPGSDAHTALSQFARHAGVELEVAYTVADHTTQIDLVAAGLAFACIPELSLPKCLNGVRVVDTDPVLTRSVDVVVRTGPLPLHVNEFVSDLGQACRAG</sequence>
<organism evidence="7 8">
    <name type="scientific">Kutzneria viridogrisea</name>
    <dbReference type="NCBI Taxonomy" id="47990"/>
    <lineage>
        <taxon>Bacteria</taxon>
        <taxon>Bacillati</taxon>
        <taxon>Actinomycetota</taxon>
        <taxon>Actinomycetes</taxon>
        <taxon>Pseudonocardiales</taxon>
        <taxon>Pseudonocardiaceae</taxon>
        <taxon>Kutzneria</taxon>
    </lineage>
</organism>
<reference evidence="7 8" key="1">
    <citation type="submission" date="2020-08" db="EMBL/GenBank/DDBJ databases">
        <title>Genomic Encyclopedia of Archaeal and Bacterial Type Strains, Phase II (KMG-II): from individual species to whole genera.</title>
        <authorList>
            <person name="Goeker M."/>
        </authorList>
    </citation>
    <scope>NUCLEOTIDE SEQUENCE [LARGE SCALE GENOMIC DNA]</scope>
    <source>
        <strain evidence="7 8">DSM 43850</strain>
    </source>
</reference>
<protein>
    <submittedName>
        <fullName evidence="7">DNA-binding transcriptional LysR family regulator</fullName>
    </submittedName>
</protein>
<evidence type="ECO:0000256" key="2">
    <source>
        <dbReference type="ARBA" id="ARBA00023015"/>
    </source>
</evidence>
<accession>A0ABR6B8N9</accession>
<dbReference type="PROSITE" id="PS50931">
    <property type="entry name" value="HTH_LYSR"/>
    <property type="match status" value="1"/>
</dbReference>
<keyword evidence="4" id="KW-0804">Transcription</keyword>
<dbReference type="SUPFAM" id="SSF46785">
    <property type="entry name" value="Winged helix' DNA-binding domain"/>
    <property type="match status" value="1"/>
</dbReference>
<keyword evidence="3 7" id="KW-0238">DNA-binding</keyword>
<gene>
    <name evidence="7" type="ORF">BC739_000429</name>
</gene>
<evidence type="ECO:0000259" key="6">
    <source>
        <dbReference type="PROSITE" id="PS50931"/>
    </source>
</evidence>
<name>A0ABR6B8N9_9PSEU</name>
<dbReference type="InterPro" id="IPR000847">
    <property type="entry name" value="LysR_HTH_N"/>
</dbReference>
<proteinExistence type="inferred from homology"/>
<dbReference type="PANTHER" id="PTHR30346:SF29">
    <property type="entry name" value="LYSR SUBSTRATE-BINDING"/>
    <property type="match status" value="1"/>
</dbReference>
<dbReference type="RefSeq" id="WP_182836096.1">
    <property type="nucleotide sequence ID" value="NZ_BAAABQ010000046.1"/>
</dbReference>
<feature type="domain" description="HTH lysR-type" evidence="6">
    <location>
        <begin position="4"/>
        <end position="61"/>
    </location>
</feature>
<dbReference type="EMBL" id="JACJID010000001">
    <property type="protein sequence ID" value="MBA8923232.1"/>
    <property type="molecule type" value="Genomic_DNA"/>
</dbReference>
<dbReference type="InterPro" id="IPR036390">
    <property type="entry name" value="WH_DNA-bd_sf"/>
</dbReference>
<dbReference type="GO" id="GO:0003677">
    <property type="term" value="F:DNA binding"/>
    <property type="evidence" value="ECO:0007669"/>
    <property type="project" value="UniProtKB-KW"/>
</dbReference>
<dbReference type="PANTHER" id="PTHR30346">
    <property type="entry name" value="TRANSCRIPTIONAL DUAL REGULATOR HCAR-RELATED"/>
    <property type="match status" value="1"/>
</dbReference>
<keyword evidence="5" id="KW-0175">Coiled coil</keyword>
<keyword evidence="2" id="KW-0805">Transcription regulation</keyword>
<evidence type="ECO:0000256" key="5">
    <source>
        <dbReference type="SAM" id="Coils"/>
    </source>
</evidence>
<dbReference type="Pfam" id="PF03466">
    <property type="entry name" value="LysR_substrate"/>
    <property type="match status" value="1"/>
</dbReference>
<dbReference type="InterPro" id="IPR005119">
    <property type="entry name" value="LysR_subst-bd"/>
</dbReference>
<dbReference type="Gene3D" id="3.40.190.10">
    <property type="entry name" value="Periplasmic binding protein-like II"/>
    <property type="match status" value="2"/>
</dbReference>
<dbReference type="Proteomes" id="UP000517916">
    <property type="component" value="Unassembled WGS sequence"/>
</dbReference>
<evidence type="ECO:0000256" key="4">
    <source>
        <dbReference type="ARBA" id="ARBA00023163"/>
    </source>
</evidence>
<evidence type="ECO:0000313" key="7">
    <source>
        <dbReference type="EMBL" id="MBA8923232.1"/>
    </source>
</evidence>
<evidence type="ECO:0000256" key="1">
    <source>
        <dbReference type="ARBA" id="ARBA00009437"/>
    </source>
</evidence>
<comment type="caution">
    <text evidence="7">The sequence shown here is derived from an EMBL/GenBank/DDBJ whole genome shotgun (WGS) entry which is preliminary data.</text>
</comment>
<comment type="similarity">
    <text evidence="1">Belongs to the LysR transcriptional regulatory family.</text>
</comment>
<evidence type="ECO:0000313" key="8">
    <source>
        <dbReference type="Proteomes" id="UP000517916"/>
    </source>
</evidence>
<dbReference type="InterPro" id="IPR036388">
    <property type="entry name" value="WH-like_DNA-bd_sf"/>
</dbReference>
<evidence type="ECO:0000256" key="3">
    <source>
        <dbReference type="ARBA" id="ARBA00023125"/>
    </source>
</evidence>
<dbReference type="PRINTS" id="PR00039">
    <property type="entry name" value="HTHLYSR"/>
</dbReference>
<dbReference type="Pfam" id="PF00126">
    <property type="entry name" value="HTH_1"/>
    <property type="match status" value="1"/>
</dbReference>
<dbReference type="SUPFAM" id="SSF53850">
    <property type="entry name" value="Periplasmic binding protein-like II"/>
    <property type="match status" value="1"/>
</dbReference>
<keyword evidence="8" id="KW-1185">Reference proteome</keyword>